<evidence type="ECO:0000256" key="1">
    <source>
        <dbReference type="ARBA" id="ARBA00022481"/>
    </source>
</evidence>
<dbReference type="Pfam" id="PF00015">
    <property type="entry name" value="MCPsignal"/>
    <property type="match status" value="1"/>
</dbReference>
<sequence>MAEEVRSLAGKSSEAAKETTALIENSLQKVKSGTEIANETASSLGKIVSGIAETSDLVASIALASNEQAAALEQVNEGIMQISQVSQSNAAVSEESAAASEELSSQASCLKESVSIFKLS</sequence>
<dbReference type="InterPro" id="IPR004089">
    <property type="entry name" value="MCPsignal_dom"/>
</dbReference>
<dbReference type="GO" id="GO:0005886">
    <property type="term" value="C:plasma membrane"/>
    <property type="evidence" value="ECO:0007669"/>
    <property type="project" value="TreeGrafter"/>
</dbReference>
<accession>A0A645HIN4</accession>
<dbReference type="EMBL" id="VSSQ01093735">
    <property type="protein sequence ID" value="MPN38476.1"/>
    <property type="molecule type" value="Genomic_DNA"/>
</dbReference>
<protein>
    <submittedName>
        <fullName evidence="3">Methyl-accepting chemotaxis protein IV</fullName>
    </submittedName>
</protein>
<evidence type="ECO:0000313" key="3">
    <source>
        <dbReference type="EMBL" id="MPN38476.1"/>
    </source>
</evidence>
<evidence type="ECO:0000259" key="2">
    <source>
        <dbReference type="PROSITE" id="PS50111"/>
    </source>
</evidence>
<dbReference type="GO" id="GO:0007165">
    <property type="term" value="P:signal transduction"/>
    <property type="evidence" value="ECO:0007669"/>
    <property type="project" value="InterPro"/>
</dbReference>
<keyword evidence="1" id="KW-0488">Methylation</keyword>
<dbReference type="InterPro" id="IPR051310">
    <property type="entry name" value="MCP_chemotaxis"/>
</dbReference>
<dbReference type="PANTHER" id="PTHR43531">
    <property type="entry name" value="PROTEIN ICFG"/>
    <property type="match status" value="1"/>
</dbReference>
<dbReference type="GO" id="GO:0006935">
    <property type="term" value="P:chemotaxis"/>
    <property type="evidence" value="ECO:0007669"/>
    <property type="project" value="TreeGrafter"/>
</dbReference>
<dbReference type="Gene3D" id="1.10.287.950">
    <property type="entry name" value="Methyl-accepting chemotaxis protein"/>
    <property type="match status" value="1"/>
</dbReference>
<proteinExistence type="predicted"/>
<feature type="domain" description="Methyl-accepting transducer" evidence="2">
    <location>
        <begin position="1"/>
        <end position="104"/>
    </location>
</feature>
<dbReference type="PANTHER" id="PTHR43531:SF14">
    <property type="entry name" value="METHYL-ACCEPTING CHEMOTAXIS PROTEIN I-RELATED"/>
    <property type="match status" value="1"/>
</dbReference>
<dbReference type="SUPFAM" id="SSF58104">
    <property type="entry name" value="Methyl-accepting chemotaxis protein (MCP) signaling domain"/>
    <property type="match status" value="1"/>
</dbReference>
<dbReference type="PROSITE" id="PS50111">
    <property type="entry name" value="CHEMOTAXIS_TRANSDUC_2"/>
    <property type="match status" value="1"/>
</dbReference>
<reference evidence="3" key="1">
    <citation type="submission" date="2019-08" db="EMBL/GenBank/DDBJ databases">
        <authorList>
            <person name="Kucharzyk K."/>
            <person name="Murdoch R.W."/>
            <person name="Higgins S."/>
            <person name="Loffler F."/>
        </authorList>
    </citation>
    <scope>NUCLEOTIDE SEQUENCE</scope>
</reference>
<dbReference type="AlphaFoldDB" id="A0A645HIN4"/>
<organism evidence="3">
    <name type="scientific">bioreactor metagenome</name>
    <dbReference type="NCBI Taxonomy" id="1076179"/>
    <lineage>
        <taxon>unclassified sequences</taxon>
        <taxon>metagenomes</taxon>
        <taxon>ecological metagenomes</taxon>
    </lineage>
</organism>
<name>A0A645HIN4_9ZZZZ</name>
<comment type="caution">
    <text evidence="3">The sequence shown here is derived from an EMBL/GenBank/DDBJ whole genome shotgun (WGS) entry which is preliminary data.</text>
</comment>
<dbReference type="GO" id="GO:0004888">
    <property type="term" value="F:transmembrane signaling receptor activity"/>
    <property type="evidence" value="ECO:0007669"/>
    <property type="project" value="TreeGrafter"/>
</dbReference>
<gene>
    <name evidence="3" type="primary">tap_22</name>
    <name evidence="3" type="ORF">SDC9_186000</name>
</gene>